<keyword evidence="6 9" id="KW-0456">Lyase</keyword>
<dbReference type="PANTHER" id="PTHR21012:SF0">
    <property type="entry name" value="ASPARTATE 1-DECARBOXYLASE"/>
    <property type="match status" value="1"/>
</dbReference>
<evidence type="ECO:0000313" key="10">
    <source>
        <dbReference type="EMBL" id="MFI5680264.1"/>
    </source>
</evidence>
<feature type="modified residue" description="Pyruvic acid (Ser)" evidence="9">
    <location>
        <position position="25"/>
    </location>
</feature>
<feature type="binding site" evidence="9">
    <location>
        <position position="57"/>
    </location>
    <ligand>
        <name>substrate</name>
    </ligand>
</feature>
<proteinExistence type="inferred from homology"/>
<dbReference type="Proteomes" id="UP001612415">
    <property type="component" value="Unassembled WGS sequence"/>
</dbReference>
<feature type="active site" description="Proton donor" evidence="9">
    <location>
        <position position="58"/>
    </location>
</feature>
<dbReference type="HAMAP" id="MF_00446">
    <property type="entry name" value="PanD"/>
    <property type="match status" value="1"/>
</dbReference>
<comment type="subunit">
    <text evidence="9">Heterooctamer of four alpha and four beta subunits.</text>
</comment>
<keyword evidence="8 9" id="KW-0670">Pyruvate</keyword>
<evidence type="ECO:0000256" key="8">
    <source>
        <dbReference type="ARBA" id="ARBA00023317"/>
    </source>
</evidence>
<comment type="cofactor">
    <cofactor evidence="9">
        <name>pyruvate</name>
        <dbReference type="ChEBI" id="CHEBI:15361"/>
    </cofactor>
    <text evidence="9">Binds 1 pyruvoyl group covalently per subunit.</text>
</comment>
<gene>
    <name evidence="9 10" type="primary">panD</name>
    <name evidence="10" type="ORF">ACIA8P_37615</name>
</gene>
<feature type="chain" id="PRO_5044918999" description="Aspartate 1-decarboxylase alpha chain" evidence="9">
    <location>
        <begin position="25"/>
        <end position="140"/>
    </location>
</feature>
<dbReference type="Gene3D" id="2.40.40.20">
    <property type="match status" value="1"/>
</dbReference>
<dbReference type="NCBIfam" id="TIGR00223">
    <property type="entry name" value="panD"/>
    <property type="match status" value="1"/>
</dbReference>
<comment type="pathway">
    <text evidence="9">Cofactor biosynthesis; (R)-pantothenate biosynthesis; beta-alanine from L-aspartate: step 1/1.</text>
</comment>
<feature type="chain" id="PRO_5044918998" description="Aspartate 1-decarboxylase beta chain" evidence="9">
    <location>
        <begin position="1"/>
        <end position="24"/>
    </location>
</feature>
<evidence type="ECO:0000256" key="4">
    <source>
        <dbReference type="ARBA" id="ARBA00022813"/>
    </source>
</evidence>
<evidence type="ECO:0000256" key="7">
    <source>
        <dbReference type="ARBA" id="ARBA00023270"/>
    </source>
</evidence>
<feature type="active site" description="Schiff-base intermediate with substrate; via pyruvic acid" evidence="9">
    <location>
        <position position="25"/>
    </location>
</feature>
<keyword evidence="2 9" id="KW-0566">Pantothenate biosynthesis</keyword>
<dbReference type="Pfam" id="PF02261">
    <property type="entry name" value="Asp_decarbox"/>
    <property type="match status" value="1"/>
</dbReference>
<organism evidence="10 11">
    <name type="scientific">Streptomyces cellulosae</name>
    <dbReference type="NCBI Taxonomy" id="1968"/>
    <lineage>
        <taxon>Bacteria</taxon>
        <taxon>Bacillati</taxon>
        <taxon>Actinomycetota</taxon>
        <taxon>Actinomycetes</taxon>
        <taxon>Kitasatosporales</taxon>
        <taxon>Streptomycetaceae</taxon>
        <taxon>Streptomyces</taxon>
    </lineage>
</organism>
<comment type="subcellular location">
    <subcellularLocation>
        <location evidence="9">Cytoplasm</location>
    </subcellularLocation>
</comment>
<evidence type="ECO:0000313" key="11">
    <source>
        <dbReference type="Proteomes" id="UP001612415"/>
    </source>
</evidence>
<accession>A0ABW7YCZ2</accession>
<keyword evidence="3 9" id="KW-0210">Decarboxylase</keyword>
<dbReference type="SUPFAM" id="SSF50692">
    <property type="entry name" value="ADC-like"/>
    <property type="match status" value="1"/>
</dbReference>
<keyword evidence="7 9" id="KW-0704">Schiff base</keyword>
<sequence length="140" mass="14842">MYRTLMRSKIHRATVTQADLHYVGSLTISADLMEAADLMAGEKVDIVDINNGQRLSTYVIEGPRGSGVIGINGAAARLIGIGDLVIIIAYAQVHEDELGKLEPRVVFVDESNQIVQEGSDPADVPANSGLVRGDILAAGT</sequence>
<keyword evidence="5 9" id="KW-0865">Zymogen</keyword>
<reference evidence="10 11" key="1">
    <citation type="submission" date="2024-10" db="EMBL/GenBank/DDBJ databases">
        <title>The Natural Products Discovery Center: Release of the First 8490 Sequenced Strains for Exploring Actinobacteria Biosynthetic Diversity.</title>
        <authorList>
            <person name="Kalkreuter E."/>
            <person name="Kautsar S.A."/>
            <person name="Yang D."/>
            <person name="Bader C.D."/>
            <person name="Teijaro C.N."/>
            <person name="Fluegel L."/>
            <person name="Davis C.M."/>
            <person name="Simpson J.R."/>
            <person name="Lauterbach L."/>
            <person name="Steele A.D."/>
            <person name="Gui C."/>
            <person name="Meng S."/>
            <person name="Li G."/>
            <person name="Viehrig K."/>
            <person name="Ye F."/>
            <person name="Su P."/>
            <person name="Kiefer A.F."/>
            <person name="Nichols A."/>
            <person name="Cepeda A.J."/>
            <person name="Yan W."/>
            <person name="Fan B."/>
            <person name="Jiang Y."/>
            <person name="Adhikari A."/>
            <person name="Zheng C.-J."/>
            <person name="Schuster L."/>
            <person name="Cowan T.M."/>
            <person name="Smanski M.J."/>
            <person name="Chevrette M.G."/>
            <person name="De Carvalho L.P.S."/>
            <person name="Shen B."/>
        </authorList>
    </citation>
    <scope>NUCLEOTIDE SEQUENCE [LARGE SCALE GENOMIC DNA]</scope>
    <source>
        <strain evidence="10 11">NPDC051599</strain>
    </source>
</reference>
<comment type="caution">
    <text evidence="10">The sequence shown here is derived from an EMBL/GenBank/DDBJ whole genome shotgun (WGS) entry which is preliminary data.</text>
</comment>
<dbReference type="EMBL" id="JBITDC010000019">
    <property type="protein sequence ID" value="MFI5680264.1"/>
    <property type="molecule type" value="Genomic_DNA"/>
</dbReference>
<dbReference type="PANTHER" id="PTHR21012">
    <property type="entry name" value="ASPARTATE 1-DECARBOXYLASE"/>
    <property type="match status" value="1"/>
</dbReference>
<evidence type="ECO:0000256" key="2">
    <source>
        <dbReference type="ARBA" id="ARBA00022655"/>
    </source>
</evidence>
<dbReference type="PIRSF" id="PIRSF006246">
    <property type="entry name" value="Asp_decarbox"/>
    <property type="match status" value="1"/>
</dbReference>
<dbReference type="RefSeq" id="WP_398660708.1">
    <property type="nucleotide sequence ID" value="NZ_JBITDC010000019.1"/>
</dbReference>
<evidence type="ECO:0000256" key="5">
    <source>
        <dbReference type="ARBA" id="ARBA00023145"/>
    </source>
</evidence>
<dbReference type="CDD" id="cd06919">
    <property type="entry name" value="Asp_decarbox"/>
    <property type="match status" value="1"/>
</dbReference>
<comment type="similarity">
    <text evidence="9">Belongs to the PanD family.</text>
</comment>
<evidence type="ECO:0000256" key="9">
    <source>
        <dbReference type="HAMAP-Rule" id="MF_00446"/>
    </source>
</evidence>
<comment type="function">
    <text evidence="9">Catalyzes the pyruvoyl-dependent decarboxylation of aspartate to produce beta-alanine.</text>
</comment>
<evidence type="ECO:0000256" key="3">
    <source>
        <dbReference type="ARBA" id="ARBA00022793"/>
    </source>
</evidence>
<name>A0ABW7YCZ2_STRCE</name>
<protein>
    <recommendedName>
        <fullName evidence="9">Aspartate 1-decarboxylase</fullName>
        <ecNumber evidence="9">4.1.1.11</ecNumber>
    </recommendedName>
    <alternativeName>
        <fullName evidence="9">Aspartate alpha-decarboxylase</fullName>
    </alternativeName>
    <component>
        <recommendedName>
            <fullName evidence="9">Aspartate 1-decarboxylase beta chain</fullName>
        </recommendedName>
    </component>
    <component>
        <recommendedName>
            <fullName evidence="9">Aspartate 1-decarboxylase alpha chain</fullName>
        </recommendedName>
    </component>
</protein>
<comment type="PTM">
    <text evidence="9">Is synthesized initially as an inactive proenzyme, which is activated by self-cleavage at a specific serine bond to produce a beta-subunit with a hydroxyl group at its C-terminus and an alpha-subunit with a pyruvoyl group at its N-terminus.</text>
</comment>
<keyword evidence="1 9" id="KW-0963">Cytoplasm</keyword>
<keyword evidence="4 9" id="KW-0068">Autocatalytic cleavage</keyword>
<dbReference type="InterPro" id="IPR003190">
    <property type="entry name" value="Asp_decarbox"/>
</dbReference>
<dbReference type="InterPro" id="IPR009010">
    <property type="entry name" value="Asp_de-COase-like_dom_sf"/>
</dbReference>
<evidence type="ECO:0000256" key="6">
    <source>
        <dbReference type="ARBA" id="ARBA00023239"/>
    </source>
</evidence>
<feature type="binding site" evidence="9">
    <location>
        <begin position="73"/>
        <end position="75"/>
    </location>
    <ligand>
        <name>substrate</name>
    </ligand>
</feature>
<keyword evidence="11" id="KW-1185">Reference proteome</keyword>
<dbReference type="EC" id="4.1.1.11" evidence="9"/>
<evidence type="ECO:0000256" key="1">
    <source>
        <dbReference type="ARBA" id="ARBA00022490"/>
    </source>
</evidence>
<comment type="catalytic activity">
    <reaction evidence="9">
        <text>L-aspartate + H(+) = beta-alanine + CO2</text>
        <dbReference type="Rhea" id="RHEA:19497"/>
        <dbReference type="ChEBI" id="CHEBI:15378"/>
        <dbReference type="ChEBI" id="CHEBI:16526"/>
        <dbReference type="ChEBI" id="CHEBI:29991"/>
        <dbReference type="ChEBI" id="CHEBI:57966"/>
        <dbReference type="EC" id="4.1.1.11"/>
    </reaction>
</comment>
<dbReference type="GO" id="GO:0004068">
    <property type="term" value="F:aspartate 1-decarboxylase activity"/>
    <property type="evidence" value="ECO:0007669"/>
    <property type="project" value="UniProtKB-EC"/>
</dbReference>